<keyword evidence="3" id="KW-0732">Signal</keyword>
<dbReference type="PROSITE" id="PS50092">
    <property type="entry name" value="TSP1"/>
    <property type="match status" value="3"/>
</dbReference>
<protein>
    <submittedName>
        <fullName evidence="5">Uncharacterized protein</fullName>
    </submittedName>
</protein>
<evidence type="ECO:0000256" key="1">
    <source>
        <dbReference type="ARBA" id="ARBA00004613"/>
    </source>
</evidence>
<dbReference type="InterPro" id="IPR000884">
    <property type="entry name" value="TSP1_rpt"/>
</dbReference>
<evidence type="ECO:0000256" key="4">
    <source>
        <dbReference type="ARBA" id="ARBA00022737"/>
    </source>
</evidence>
<dbReference type="Gene3D" id="2.20.100.10">
    <property type="entry name" value="Thrombospondin type-1 (TSP1) repeat"/>
    <property type="match status" value="3"/>
</dbReference>
<dbReference type="GO" id="GO:0031012">
    <property type="term" value="C:extracellular matrix"/>
    <property type="evidence" value="ECO:0007669"/>
    <property type="project" value="TreeGrafter"/>
</dbReference>
<name>A0A6S7IGX2_PARCT</name>
<dbReference type="InterPro" id="IPR050439">
    <property type="entry name" value="ADAMTS_ADAMTS-like"/>
</dbReference>
<dbReference type="GO" id="GO:0005576">
    <property type="term" value="C:extracellular region"/>
    <property type="evidence" value="ECO:0007669"/>
    <property type="project" value="UniProtKB-SubCell"/>
</dbReference>
<evidence type="ECO:0000256" key="3">
    <source>
        <dbReference type="ARBA" id="ARBA00022729"/>
    </source>
</evidence>
<dbReference type="PANTHER" id="PTHR13723">
    <property type="entry name" value="ADAMTS A DISINTEGRIN AND METALLOPROTEASE WITH THROMBOSPONDIN MOTIFS PROTEASE"/>
    <property type="match status" value="1"/>
</dbReference>
<organism evidence="5 6">
    <name type="scientific">Paramuricea clavata</name>
    <name type="common">Red gorgonian</name>
    <name type="synonym">Violescent sea-whip</name>
    <dbReference type="NCBI Taxonomy" id="317549"/>
    <lineage>
        <taxon>Eukaryota</taxon>
        <taxon>Metazoa</taxon>
        <taxon>Cnidaria</taxon>
        <taxon>Anthozoa</taxon>
        <taxon>Octocorallia</taxon>
        <taxon>Malacalcyonacea</taxon>
        <taxon>Plexauridae</taxon>
        <taxon>Paramuricea</taxon>
    </lineage>
</organism>
<dbReference type="FunFam" id="2.20.100.10:FF:000005">
    <property type="entry name" value="ADAM metallopeptidase with thrombospondin type 1 motif 9"/>
    <property type="match status" value="1"/>
</dbReference>
<evidence type="ECO:0000313" key="6">
    <source>
        <dbReference type="Proteomes" id="UP001152795"/>
    </source>
</evidence>
<proteinExistence type="predicted"/>
<dbReference type="EMBL" id="CACRXK020004372">
    <property type="protein sequence ID" value="CAB4002488.1"/>
    <property type="molecule type" value="Genomic_DNA"/>
</dbReference>
<dbReference type="GO" id="GO:0030198">
    <property type="term" value="P:extracellular matrix organization"/>
    <property type="evidence" value="ECO:0007669"/>
    <property type="project" value="TreeGrafter"/>
</dbReference>
<dbReference type="AlphaFoldDB" id="A0A6S7IGX2"/>
<dbReference type="PANTHER" id="PTHR13723:SF200">
    <property type="entry name" value="ADAM METALLOPEPTIDASE WITH THROMBOSPONDIN TYPE 1 MOTIF B, ISOFORM B"/>
    <property type="match status" value="1"/>
</dbReference>
<sequence>MDIGVQNLKGEYLLKLPSRSKTVYKAGTRIKYIRKANLYNDEIIIPGPVNQQLKLVFVYIKRRNQGVDIHYYSPTNTPVKPSKKMFYWNSTELSVCSKSCAGGISTRTVSCYRRDDHTRISNTACNKRRKPQSEISCNNQDCPPEWYSTISSCSQTCGKGVQLRKTVCRRLTTKSWVVVGNSSCVGLPSTNLPYQQFCNQIACPPEYVPLPWSQCSTTCDLGLMTRKLKCEMLNDDGISVILPNSTCEHHHAVKPATTEQCNYDQPCHHIAQYEKVGCFRDRGGKRRVFRMLKNLRGQIDWWHPSYTVGNCSIHAQERKAMYFAIQFYGECWATTDPGVRYDKYGRSTNCWYGLGEHWTNYVYKLLVKTSA</sequence>
<comment type="subcellular location">
    <subcellularLocation>
        <location evidence="1">Secreted</location>
    </subcellularLocation>
</comment>
<gene>
    <name evidence="5" type="ORF">PACLA_8A025737</name>
</gene>
<keyword evidence="4" id="KW-0677">Repeat</keyword>
<dbReference type="SMART" id="SM00209">
    <property type="entry name" value="TSP1"/>
    <property type="match status" value="3"/>
</dbReference>
<dbReference type="Proteomes" id="UP001152795">
    <property type="component" value="Unassembled WGS sequence"/>
</dbReference>
<dbReference type="GO" id="GO:0006508">
    <property type="term" value="P:proteolysis"/>
    <property type="evidence" value="ECO:0007669"/>
    <property type="project" value="TreeGrafter"/>
</dbReference>
<keyword evidence="2" id="KW-0964">Secreted</keyword>
<dbReference type="Pfam" id="PF19030">
    <property type="entry name" value="TSP1_ADAMTS"/>
    <property type="match status" value="3"/>
</dbReference>
<dbReference type="GO" id="GO:0004222">
    <property type="term" value="F:metalloendopeptidase activity"/>
    <property type="evidence" value="ECO:0007669"/>
    <property type="project" value="TreeGrafter"/>
</dbReference>
<dbReference type="SUPFAM" id="SSF82895">
    <property type="entry name" value="TSP-1 type 1 repeat"/>
    <property type="match status" value="3"/>
</dbReference>
<reference evidence="5" key="1">
    <citation type="submission" date="2020-04" db="EMBL/GenBank/DDBJ databases">
        <authorList>
            <person name="Alioto T."/>
            <person name="Alioto T."/>
            <person name="Gomez Garrido J."/>
        </authorList>
    </citation>
    <scope>NUCLEOTIDE SEQUENCE</scope>
    <source>
        <strain evidence="5">A484AB</strain>
    </source>
</reference>
<accession>A0A6S7IGX2</accession>
<dbReference type="OrthoDB" id="5988823at2759"/>
<dbReference type="InterPro" id="IPR036383">
    <property type="entry name" value="TSP1_rpt_sf"/>
</dbReference>
<evidence type="ECO:0000256" key="2">
    <source>
        <dbReference type="ARBA" id="ARBA00022525"/>
    </source>
</evidence>
<comment type="caution">
    <text evidence="5">The sequence shown here is derived from an EMBL/GenBank/DDBJ whole genome shotgun (WGS) entry which is preliminary data.</text>
</comment>
<keyword evidence="6" id="KW-1185">Reference proteome</keyword>
<evidence type="ECO:0000313" key="5">
    <source>
        <dbReference type="EMBL" id="CAB4002488.1"/>
    </source>
</evidence>